<dbReference type="Pfam" id="PF01582">
    <property type="entry name" value="TIR"/>
    <property type="match status" value="1"/>
</dbReference>
<organism evidence="3 4">
    <name type="scientific">Canavalia gladiata</name>
    <name type="common">Sword bean</name>
    <name type="synonym">Dolichos gladiatus</name>
    <dbReference type="NCBI Taxonomy" id="3824"/>
    <lineage>
        <taxon>Eukaryota</taxon>
        <taxon>Viridiplantae</taxon>
        <taxon>Streptophyta</taxon>
        <taxon>Embryophyta</taxon>
        <taxon>Tracheophyta</taxon>
        <taxon>Spermatophyta</taxon>
        <taxon>Magnoliopsida</taxon>
        <taxon>eudicotyledons</taxon>
        <taxon>Gunneridae</taxon>
        <taxon>Pentapetalae</taxon>
        <taxon>rosids</taxon>
        <taxon>fabids</taxon>
        <taxon>Fabales</taxon>
        <taxon>Fabaceae</taxon>
        <taxon>Papilionoideae</taxon>
        <taxon>50 kb inversion clade</taxon>
        <taxon>NPAAA clade</taxon>
        <taxon>indigoferoid/millettioid clade</taxon>
        <taxon>Phaseoleae</taxon>
        <taxon>Canavalia</taxon>
    </lineage>
</organism>
<dbReference type="AlphaFoldDB" id="A0AAN9MYP7"/>
<feature type="domain" description="TIR" evidence="2">
    <location>
        <begin position="14"/>
        <end position="189"/>
    </location>
</feature>
<keyword evidence="4" id="KW-1185">Reference proteome</keyword>
<reference evidence="3 4" key="1">
    <citation type="submission" date="2024-01" db="EMBL/GenBank/DDBJ databases">
        <title>The genomes of 5 underutilized Papilionoideae crops provide insights into root nodulation and disease resistanc.</title>
        <authorList>
            <person name="Jiang F."/>
        </authorList>
    </citation>
    <scope>NUCLEOTIDE SEQUENCE [LARGE SCALE GENOMIC DNA]</scope>
    <source>
        <strain evidence="3">LVBAO_FW01</strain>
        <tissue evidence="3">Leaves</tissue>
    </source>
</reference>
<dbReference type="PANTHER" id="PTHR32009">
    <property type="entry name" value="TMV RESISTANCE PROTEIN N-LIKE"/>
    <property type="match status" value="1"/>
</dbReference>
<evidence type="ECO:0000256" key="1">
    <source>
        <dbReference type="ARBA" id="ARBA00023027"/>
    </source>
</evidence>
<gene>
    <name evidence="3" type="ORF">VNO77_02058</name>
</gene>
<accession>A0AAN9MYP7</accession>
<dbReference type="InterPro" id="IPR035897">
    <property type="entry name" value="Toll_tir_struct_dom_sf"/>
</dbReference>
<dbReference type="PANTHER" id="PTHR32009:SF144">
    <property type="entry name" value="RESISTANCE PROTEIN (TIR-NBS-LRR CLASS), PUTATIVE-RELATED"/>
    <property type="match status" value="1"/>
</dbReference>
<evidence type="ECO:0000259" key="2">
    <source>
        <dbReference type="PROSITE" id="PS50104"/>
    </source>
</evidence>
<dbReference type="SUPFAM" id="SSF52200">
    <property type="entry name" value="Toll/Interleukin receptor TIR domain"/>
    <property type="match status" value="1"/>
</dbReference>
<evidence type="ECO:0000313" key="4">
    <source>
        <dbReference type="Proteomes" id="UP001367508"/>
    </source>
</evidence>
<dbReference type="Gene3D" id="3.40.50.10140">
    <property type="entry name" value="Toll/interleukin-1 receptor homology (TIR) domain"/>
    <property type="match status" value="1"/>
</dbReference>
<comment type="caution">
    <text evidence="3">The sequence shown here is derived from an EMBL/GenBank/DDBJ whole genome shotgun (WGS) entry which is preliminary data.</text>
</comment>
<name>A0AAN9MYP7_CANGL</name>
<sequence>MDLHPSSSSFSYAFTYDVFLSFRGSDTRHTFTGYLHKALCDKGIHTFIDDEELQRGDEITPALFKAIQESRIAISVFSINYASSSFCLDELVTIIDYIKTKGRLVLPVFYNVDPSHVRHQTGTYDNALAEHEGWFKNNKEKFEDNMKRLQKWKTALTQVANLSGYHYKLGDGYEHEFIGKIVEEVSRKVSRALLPVADYPVGLDARVLKVKSLLDVGSDDGVHIIGEAEGETTEEGILDQEFGLLMTKGLKRWMCASCEREKRTFDTCKNCLPIFSCIHVWLLYLH</sequence>
<dbReference type="GO" id="GO:0007165">
    <property type="term" value="P:signal transduction"/>
    <property type="evidence" value="ECO:0007669"/>
    <property type="project" value="InterPro"/>
</dbReference>
<evidence type="ECO:0000313" key="3">
    <source>
        <dbReference type="EMBL" id="KAK7360083.1"/>
    </source>
</evidence>
<dbReference type="InterPro" id="IPR000157">
    <property type="entry name" value="TIR_dom"/>
</dbReference>
<proteinExistence type="predicted"/>
<dbReference type="EMBL" id="JAYMYQ010000001">
    <property type="protein sequence ID" value="KAK7360083.1"/>
    <property type="molecule type" value="Genomic_DNA"/>
</dbReference>
<protein>
    <recommendedName>
        <fullName evidence="2">TIR domain-containing protein</fullName>
    </recommendedName>
</protein>
<dbReference type="FunFam" id="3.40.50.10140:FF:000007">
    <property type="entry name" value="Disease resistance protein (TIR-NBS-LRR class)"/>
    <property type="match status" value="1"/>
</dbReference>
<keyword evidence="1" id="KW-0520">NAD</keyword>
<dbReference type="PROSITE" id="PS50104">
    <property type="entry name" value="TIR"/>
    <property type="match status" value="1"/>
</dbReference>
<dbReference type="Proteomes" id="UP001367508">
    <property type="component" value="Unassembled WGS sequence"/>
</dbReference>
<dbReference type="SMART" id="SM00255">
    <property type="entry name" value="TIR"/>
    <property type="match status" value="1"/>
</dbReference>